<dbReference type="InterPro" id="IPR000281">
    <property type="entry name" value="HTH_RpiR"/>
</dbReference>
<protein>
    <recommendedName>
        <fullName evidence="1">HTH rpiR-type domain-containing protein</fullName>
    </recommendedName>
</protein>
<dbReference type="Gene3D" id="1.10.10.10">
    <property type="entry name" value="Winged helix-like DNA-binding domain superfamily/Winged helix DNA-binding domain"/>
    <property type="match status" value="1"/>
</dbReference>
<dbReference type="InterPro" id="IPR047640">
    <property type="entry name" value="RpiR-like"/>
</dbReference>
<evidence type="ECO:0000313" key="3">
    <source>
        <dbReference type="Proteomes" id="UP000054078"/>
    </source>
</evidence>
<reference evidence="2 3" key="1">
    <citation type="submission" date="2015-12" db="EMBL/GenBank/DDBJ databases">
        <title>Draft Genome Sequence of Olsenella scatoligenes SK9K4T; a Producer of 3-Methylindole- (skatole) and 4-Methylphenol- (p-cresol) Isolated from Pig Feces.</title>
        <authorList>
            <person name="Li X."/>
            <person name="Borg B."/>
            <person name="Canibe N."/>
        </authorList>
    </citation>
    <scope>NUCLEOTIDE SEQUENCE [LARGE SCALE GENOMIC DNA]</scope>
    <source>
        <strain evidence="2 3">SK9K4</strain>
    </source>
</reference>
<sequence>MNVNGFGLLNTFCLVLNSGQHNSDYAIALYLMPRLANIQHISITEIMDNAFVTRSAVRRFCNRMGFTSFSDLKDGISSALFPSDLNARDLEQDLSSYRNALDSGIQRMFMQMKQTVNDDVIEELARELHEHAHVTLACAGNTSGVLNRFQQELFFAGKLTEVVTSDYESMLTRKPIQSASLLVVVSASGVFARSFDYLIRQANASKILITANLELLNWDAYDHVLCLSEDQEGRDALGIYGKYGISYFFDLLSSSYLHLFGSPILAQPK</sequence>
<dbReference type="InterPro" id="IPR036388">
    <property type="entry name" value="WH-like_DNA-bd_sf"/>
</dbReference>
<proteinExistence type="predicted"/>
<dbReference type="SUPFAM" id="SSF53697">
    <property type="entry name" value="SIS domain"/>
    <property type="match status" value="1"/>
</dbReference>
<dbReference type="RefSeq" id="WP_059055223.1">
    <property type="nucleotide sequence ID" value="NZ_LOJF01000010.1"/>
</dbReference>
<dbReference type="GO" id="GO:1901135">
    <property type="term" value="P:carbohydrate derivative metabolic process"/>
    <property type="evidence" value="ECO:0007669"/>
    <property type="project" value="InterPro"/>
</dbReference>
<dbReference type="EMBL" id="LOJF01000010">
    <property type="protein sequence ID" value="KUH58205.1"/>
    <property type="molecule type" value="Genomic_DNA"/>
</dbReference>
<dbReference type="SUPFAM" id="SSF46689">
    <property type="entry name" value="Homeodomain-like"/>
    <property type="match status" value="1"/>
</dbReference>
<dbReference type="GO" id="GO:0097367">
    <property type="term" value="F:carbohydrate derivative binding"/>
    <property type="evidence" value="ECO:0007669"/>
    <property type="project" value="InterPro"/>
</dbReference>
<dbReference type="PANTHER" id="PTHR30514">
    <property type="entry name" value="GLUCOKINASE"/>
    <property type="match status" value="1"/>
</dbReference>
<dbReference type="AlphaFoldDB" id="A0A100YV12"/>
<dbReference type="GO" id="GO:0003700">
    <property type="term" value="F:DNA-binding transcription factor activity"/>
    <property type="evidence" value="ECO:0007669"/>
    <property type="project" value="InterPro"/>
</dbReference>
<dbReference type="PANTHER" id="PTHR30514:SF10">
    <property type="entry name" value="MURR_RPIR FAMILY TRANSCRIPTIONAL REGULATOR"/>
    <property type="match status" value="1"/>
</dbReference>
<dbReference type="Proteomes" id="UP000054078">
    <property type="component" value="Unassembled WGS sequence"/>
</dbReference>
<dbReference type="InterPro" id="IPR046348">
    <property type="entry name" value="SIS_dom_sf"/>
</dbReference>
<feature type="domain" description="HTH rpiR-type" evidence="1">
    <location>
        <begin position="7"/>
        <end position="83"/>
    </location>
</feature>
<dbReference type="InterPro" id="IPR009057">
    <property type="entry name" value="Homeodomain-like_sf"/>
</dbReference>
<name>A0A100YV12_TRASO</name>
<evidence type="ECO:0000259" key="1">
    <source>
        <dbReference type="PROSITE" id="PS51071"/>
    </source>
</evidence>
<dbReference type="GO" id="GO:0003677">
    <property type="term" value="F:DNA binding"/>
    <property type="evidence" value="ECO:0007669"/>
    <property type="project" value="InterPro"/>
</dbReference>
<dbReference type="PROSITE" id="PS51071">
    <property type="entry name" value="HTH_RPIR"/>
    <property type="match status" value="1"/>
</dbReference>
<evidence type="ECO:0000313" key="2">
    <source>
        <dbReference type="EMBL" id="KUH58205.1"/>
    </source>
</evidence>
<gene>
    <name evidence="2" type="ORF">AUL39_08315</name>
</gene>
<comment type="caution">
    <text evidence="2">The sequence shown here is derived from an EMBL/GenBank/DDBJ whole genome shotgun (WGS) entry which is preliminary data.</text>
</comment>
<accession>A0A100YV12</accession>
<dbReference type="OrthoDB" id="3684496at2"/>
<dbReference type="Pfam" id="PF01418">
    <property type="entry name" value="HTH_6"/>
    <property type="match status" value="1"/>
</dbReference>
<dbReference type="Gene3D" id="3.40.50.10490">
    <property type="entry name" value="Glucose-6-phosphate isomerase like protein, domain 1"/>
    <property type="match status" value="1"/>
</dbReference>
<organism evidence="2 3">
    <name type="scientific">Tractidigestivibacter scatoligenes</name>
    <name type="common">Olsenella scatoligenes</name>
    <dbReference type="NCBI Taxonomy" id="1299998"/>
    <lineage>
        <taxon>Bacteria</taxon>
        <taxon>Bacillati</taxon>
        <taxon>Actinomycetota</taxon>
        <taxon>Coriobacteriia</taxon>
        <taxon>Coriobacteriales</taxon>
        <taxon>Atopobiaceae</taxon>
        <taxon>Tractidigestivibacter</taxon>
    </lineage>
</organism>
<keyword evidence="3" id="KW-1185">Reference proteome</keyword>
<dbReference type="STRING" id="1299998.AUL39_08315"/>